<proteinExistence type="predicted"/>
<name>A0A0A2WU07_THEFI</name>
<sequence>MGLLLLAGCGPQGTNLAGSGAVSLSVGISKPAQGAYVNSGEVEVRASASRGTVESVQVSYAGPQTGTINLSPAGGVWRGSLPAGLPSGEYTLTAKAKVGSVEKQSDPVRFTLDRTLPTVGWTRPADGVAVSGTVRLEVGATDNVGVAKVEFYTGSTKLGEATSAPYALNWNTAGYPDGQVTLKARAVDAAGNVGEATLSVTVDNTPPVVEWLSPRDKQRVGGVVTLVVAAQDGVSGQLTPTLRANGQPITDADQAQAGVQWDTRGYSGEVELEAEATDGAGNRTVSRITVTVDQTVADQTPPAVQVDSPASGSVVRGRVTVQVRATDNVGVVKVEAFDGALLLGSATAGVNGVFTLDVDSTKVEDGSRQWRVLAWDAAGNVGEATLSVTVDNTPPVVEWLSPRDKQRVGGVVTLVVAAQDGVSGQLTPTLRANGQPITDADQAQAGVQWDTRGYSGEVELEAEATDGAGNRTVSRITVTVDQTVADQTPPAVQVDSPASGSVVRGRVTVQVRATDNVGVVKVEAFDGALLLGSATAGVNGVFTLDVDSTKVEDGSRQWRVLAWDAAGNVGEATLSVTVDNTPPVVEWLSPRDGQVLSLTSPSPFSLAVRVRDANPDPASIQYEVDGNLLAGSVWDLTPVQDGDHFLTVRVRDLAGNEASSTIRVEVDRQPPQVSWNSPSDGAPLRNTVTLQIKTEDWPGVERVFVLLTRGTETQLLGEASGDGRFWTLTLDTTSFTNGNVSLEAVAVNRNGLQSVGGRSFVIDNPDLEKPVVSWIDPLNGQNVAGIQQLRVQALDNQAVQEVRLFVGGQLLRTFTQPPYILNDWDTTLLPDGPVVLKAVAVDTSGNQSDPAEIQVNVRNGGFPPALSILRPEEGGKVGVQFLVQASVTKQGTAFTWSQPLKAKVYDYRGNLVKEAPMLVNGASPPDNSDSVAEAFLDLGNVPSDLYRLVVEGEVLLGATPFRLYQERLISVVVSSNLPPALVVYQPLQGSVLTGRTLYLTGEVTDDSGEVRAVEVRLIGGGCATPGFDNYLMRYEAGPYGVFFMAVPLDGHPYIADGDYCLRVVAVDKEDLTLRNIQEFDVRVDRGVSDPVGTVSVITSSDPVVPGSSATWTVNFGASATYTVLLRKDGVVQEVYRGTGSSVSFTRSFSDRDLGSWDVVAVYVVGGVQGALSGGSVAVVQPTGP</sequence>
<dbReference type="InterPro" id="IPR013783">
    <property type="entry name" value="Ig-like_fold"/>
</dbReference>
<keyword evidence="2" id="KW-1185">Reference proteome</keyword>
<accession>A0A0A2WU07</accession>
<dbReference type="AlphaFoldDB" id="A0A0A2WU07"/>
<evidence type="ECO:0000313" key="1">
    <source>
        <dbReference type="EMBL" id="KGQ22227.2"/>
    </source>
</evidence>
<dbReference type="STRING" id="276.THFILI_08485"/>
<dbReference type="EMBL" id="JPSL02000040">
    <property type="protein sequence ID" value="KGQ22227.2"/>
    <property type="molecule type" value="Genomic_DNA"/>
</dbReference>
<evidence type="ECO:0000313" key="2">
    <source>
        <dbReference type="Proteomes" id="UP000030364"/>
    </source>
</evidence>
<protein>
    <recommendedName>
        <fullName evidence="3">Ig-like domain-containing protein</fullName>
    </recommendedName>
</protein>
<dbReference type="Pfam" id="PF17957">
    <property type="entry name" value="Big_7"/>
    <property type="match status" value="5"/>
</dbReference>
<comment type="caution">
    <text evidence="1">The sequence shown here is derived from an EMBL/GenBank/DDBJ whole genome shotgun (WGS) entry which is preliminary data.</text>
</comment>
<evidence type="ECO:0008006" key="3">
    <source>
        <dbReference type="Google" id="ProtNLM"/>
    </source>
</evidence>
<gene>
    <name evidence="1" type="ORF">THFILI_08485</name>
</gene>
<reference evidence="1 2" key="1">
    <citation type="journal article" date="2015" name="Genome Announc.">
        <title>Draft Genome Sequence of the Thermophile Thermus filiformis ATCC 43280, Producer of Carotenoid-(Di)glucoside-Branched Fatty Acid (Di)esters and Source of Hyperthermostable Enzymes of Biotechnological Interest.</title>
        <authorList>
            <person name="Mandelli F."/>
            <person name="Oliveira Ramires B."/>
            <person name="Couger M.B."/>
            <person name="Paixao D.A."/>
            <person name="Camilo C.M."/>
            <person name="Polikarpov I."/>
            <person name="Prade R."/>
            <person name="Riano-Pachon D.M."/>
            <person name="Squina F.M."/>
        </authorList>
    </citation>
    <scope>NUCLEOTIDE SEQUENCE [LARGE SCALE GENOMIC DNA]</scope>
    <source>
        <strain evidence="1 2">ATCC 43280</strain>
    </source>
</reference>
<dbReference type="Proteomes" id="UP000030364">
    <property type="component" value="Unassembled WGS sequence"/>
</dbReference>
<dbReference type="Gene3D" id="2.60.40.10">
    <property type="entry name" value="Immunoglobulins"/>
    <property type="match status" value="9"/>
</dbReference>
<organism evidence="1 2">
    <name type="scientific">Thermus filiformis</name>
    <dbReference type="NCBI Taxonomy" id="276"/>
    <lineage>
        <taxon>Bacteria</taxon>
        <taxon>Thermotogati</taxon>
        <taxon>Deinococcota</taxon>
        <taxon>Deinococci</taxon>
        <taxon>Thermales</taxon>
        <taxon>Thermaceae</taxon>
        <taxon>Thermus</taxon>
    </lineage>
</organism>